<dbReference type="AlphaFoldDB" id="A0A4U8Z7Q9"/>
<geneLocation type="plasmid" evidence="1 2">
    <name>3</name>
</geneLocation>
<evidence type="ECO:0000313" key="1">
    <source>
        <dbReference type="EMBL" id="VFU17554.1"/>
    </source>
</evidence>
<name>A0A4U8Z7Q9_METTU</name>
<evidence type="ECO:0000313" key="2">
    <source>
        <dbReference type="Proteomes" id="UP000294360"/>
    </source>
</evidence>
<keyword evidence="1" id="KW-0614">Plasmid</keyword>
<dbReference type="Proteomes" id="UP000294360">
    <property type="component" value="Plasmid 3"/>
</dbReference>
<sequence>MPREEFGEAEGENRWPEPLRARFARLGHRLIMAQPDAY</sequence>
<protein>
    <submittedName>
        <fullName evidence="1">Uncharacterized protein</fullName>
    </submittedName>
</protein>
<reference evidence="1 2" key="1">
    <citation type="submission" date="2019-03" db="EMBL/GenBank/DDBJ databases">
        <authorList>
            <person name="Kox A.R. M."/>
        </authorList>
    </citation>
    <scope>NUCLEOTIDE SEQUENCE [LARGE SCALE GENOMIC DNA]</scope>
    <source>
        <strain evidence="1">MTUNDRAET4 annotated genome</strain>
        <plasmid evidence="2">3</plasmid>
    </source>
</reference>
<dbReference type="EMBL" id="LR536452">
    <property type="protein sequence ID" value="VFU17554.1"/>
    <property type="molecule type" value="Genomic_DNA"/>
</dbReference>
<accession>A0A4U8Z7Q9</accession>
<dbReference type="KEGG" id="mtun:MTUNDRAET4_0103.2"/>
<proteinExistence type="predicted"/>
<organism evidence="1 2">
    <name type="scientific">Methylocella tundrae</name>
    <dbReference type="NCBI Taxonomy" id="227605"/>
    <lineage>
        <taxon>Bacteria</taxon>
        <taxon>Pseudomonadati</taxon>
        <taxon>Pseudomonadota</taxon>
        <taxon>Alphaproteobacteria</taxon>
        <taxon>Hyphomicrobiales</taxon>
        <taxon>Beijerinckiaceae</taxon>
        <taxon>Methylocella</taxon>
    </lineage>
</organism>
<gene>
    <name evidence="1" type="ORF">MTUNDRAET4_0103</name>
</gene>